<accession>A0AA45LAJ3</accession>
<proteinExistence type="predicted"/>
<dbReference type="AlphaFoldDB" id="A0AA45LAJ3"/>
<dbReference type="Proteomes" id="UP000677152">
    <property type="component" value="Chromosome"/>
</dbReference>
<evidence type="ECO:0000313" key="2">
    <source>
        <dbReference type="Proteomes" id="UP000677152"/>
    </source>
</evidence>
<protein>
    <submittedName>
        <fullName evidence="1">Uncharacterized protein</fullName>
    </submittedName>
</protein>
<evidence type="ECO:0000313" key="1">
    <source>
        <dbReference type="EMBL" id="QUF06341.1"/>
    </source>
</evidence>
<dbReference type="EMBL" id="CP073249">
    <property type="protein sequence ID" value="QUF06341.1"/>
    <property type="molecule type" value="Genomic_DNA"/>
</dbReference>
<organism evidence="1 2">
    <name type="scientific">Actinosynnema pretiosum subsp. pretiosum</name>
    <dbReference type="NCBI Taxonomy" id="103721"/>
    <lineage>
        <taxon>Bacteria</taxon>
        <taxon>Bacillati</taxon>
        <taxon>Actinomycetota</taxon>
        <taxon>Actinomycetes</taxon>
        <taxon>Pseudonocardiales</taxon>
        <taxon>Pseudonocardiaceae</taxon>
        <taxon>Actinosynnema</taxon>
    </lineage>
</organism>
<reference evidence="1" key="1">
    <citation type="submission" date="2021-04" db="EMBL/GenBank/DDBJ databases">
        <title>Genomic sequence of Actinosynnema pretiosum subsp. pretiosum ATCC 31280 (C-14919).</title>
        <authorList>
            <person name="Bai L."/>
            <person name="Wang X."/>
            <person name="Xiao Y."/>
        </authorList>
    </citation>
    <scope>NUCLEOTIDE SEQUENCE</scope>
    <source>
        <strain evidence="1">ATCC 31280</strain>
    </source>
</reference>
<sequence length="77" mass="8397">MRNYPTPPASTLDFHTKLPESNLELLSSALQEALAAQAKGLIIGPPVDEITLRRVERRARRADAIRAQKTYIVGGAA</sequence>
<name>A0AA45LAJ3_9PSEU</name>
<gene>
    <name evidence="1" type="ORF">KCV87_09935</name>
</gene>